<accession>A0ABV1HW75</accession>
<evidence type="ECO:0000313" key="1">
    <source>
        <dbReference type="EMBL" id="MEQ2566384.1"/>
    </source>
</evidence>
<name>A0ABV1HW75_9FIRM</name>
<reference evidence="1 2" key="1">
    <citation type="submission" date="2024-03" db="EMBL/GenBank/DDBJ databases">
        <title>Human intestinal bacterial collection.</title>
        <authorList>
            <person name="Pauvert C."/>
            <person name="Hitch T.C.A."/>
            <person name="Clavel T."/>
        </authorList>
    </citation>
    <scope>NUCLEOTIDE SEQUENCE [LARGE SCALE GENOMIC DNA]</scope>
    <source>
        <strain evidence="1 2">CLA-AP-H18</strain>
    </source>
</reference>
<comment type="caution">
    <text evidence="1">The sequence shown here is derived from an EMBL/GenBank/DDBJ whole genome shotgun (WGS) entry which is preliminary data.</text>
</comment>
<organism evidence="1 2">
    <name type="scientific">Ruminococcoides intestinihominis</name>
    <dbReference type="NCBI Taxonomy" id="3133161"/>
    <lineage>
        <taxon>Bacteria</taxon>
        <taxon>Bacillati</taxon>
        <taxon>Bacillota</taxon>
        <taxon>Clostridia</taxon>
        <taxon>Eubacteriales</taxon>
        <taxon>Oscillospiraceae</taxon>
        <taxon>Ruminococcoides</taxon>
    </lineage>
</organism>
<dbReference type="InterPro" id="IPR026906">
    <property type="entry name" value="LRR_5"/>
</dbReference>
<gene>
    <name evidence="1" type="ORF">ABFO16_09065</name>
</gene>
<keyword evidence="2" id="KW-1185">Reference proteome</keyword>
<dbReference type="Proteomes" id="UP001478133">
    <property type="component" value="Unassembled WGS sequence"/>
</dbReference>
<dbReference type="Gene3D" id="3.80.10.10">
    <property type="entry name" value="Ribonuclease Inhibitor"/>
    <property type="match status" value="1"/>
</dbReference>
<sequence>MKKTNKIIALVLAVITLLSVVCVVPVTASAKVTNVVSSSAKSPTSGKWGKNAKWKLNSKGVLTISGKGTLKIEELSESVARKVKEIKINDGITKVDFSALFFVNDARKVTLNKTITSIDRGVFNYFDNITSVNVPSGNKKYSSVAGVLYSKDKKKLIFYPRGKKGTKYTIPYGTKTIGKYAFDKSQYLKSVTIPSTVTSIEEGAFFVVKK</sequence>
<protein>
    <submittedName>
        <fullName evidence="1">Leucine-rich repeat protein</fullName>
    </submittedName>
</protein>
<evidence type="ECO:0000313" key="2">
    <source>
        <dbReference type="Proteomes" id="UP001478133"/>
    </source>
</evidence>
<proteinExistence type="predicted"/>
<dbReference type="EMBL" id="JBBMFI010000052">
    <property type="protein sequence ID" value="MEQ2566384.1"/>
    <property type="molecule type" value="Genomic_DNA"/>
</dbReference>
<dbReference type="RefSeq" id="WP_211148429.1">
    <property type="nucleotide sequence ID" value="NZ_JBBMEY010000058.1"/>
</dbReference>
<dbReference type="InterPro" id="IPR032675">
    <property type="entry name" value="LRR_dom_sf"/>
</dbReference>
<dbReference type="Pfam" id="PF13306">
    <property type="entry name" value="LRR_5"/>
    <property type="match status" value="2"/>
</dbReference>